<evidence type="ECO:0000313" key="2">
    <source>
        <dbReference type="EMBL" id="MVU76451.1"/>
    </source>
</evidence>
<evidence type="ECO:0000313" key="3">
    <source>
        <dbReference type="Proteomes" id="UP000466794"/>
    </source>
</evidence>
<organism evidence="2 3">
    <name type="scientific">Nocardia terrae</name>
    <dbReference type="NCBI Taxonomy" id="2675851"/>
    <lineage>
        <taxon>Bacteria</taxon>
        <taxon>Bacillati</taxon>
        <taxon>Actinomycetota</taxon>
        <taxon>Actinomycetes</taxon>
        <taxon>Mycobacteriales</taxon>
        <taxon>Nocardiaceae</taxon>
        <taxon>Nocardia</taxon>
    </lineage>
</organism>
<sequence>MSDQGPRDELERHWRQLEAEPTSSERALRVSDLRVDTANGPVAVAVDASGCRHLLVPLESRQKVRRERSGPVLRLSGRPLESEKVYQNFADLMCMRRSFDGVFTTLCADVLQDISRIPTNPLKGLYFALDTWRTLLETSGGPLTDEQMAGLFAELLVLQQLLAISSSAHGLWRGPTGHRHDFSSAVAAVEVKASTATEGRRVRVHGLDQLDAPRGGTLDLAWFRLERVDTDGTALQRLVEQVLIAADDESAVLSLLSKAGYRAEDSGRYSEARFSVSEELWYQVDSGFPRLTYTMLESAGLMVRVEDVEYTIDLSSGASAPLSDDEVIRHLHTMIEEPV</sequence>
<comment type="caution">
    <text evidence="2">The sequence shown here is derived from an EMBL/GenBank/DDBJ whole genome shotgun (WGS) entry which is preliminary data.</text>
</comment>
<reference evidence="2 3" key="1">
    <citation type="submission" date="2019-12" db="EMBL/GenBank/DDBJ databases">
        <title>Nocardia sp. nov. ET3-3 isolated from soil.</title>
        <authorList>
            <person name="Kanchanasin P."/>
            <person name="Tanasupawat S."/>
            <person name="Yuki M."/>
            <person name="Kudo T."/>
        </authorList>
    </citation>
    <scope>NUCLEOTIDE SEQUENCE [LARGE SCALE GENOMIC DNA]</scope>
    <source>
        <strain evidence="2 3">ET3-3</strain>
    </source>
</reference>
<accession>A0A7K1UQ36</accession>
<dbReference type="EMBL" id="WRPP01000001">
    <property type="protein sequence ID" value="MVU76451.1"/>
    <property type="molecule type" value="Genomic_DNA"/>
</dbReference>
<dbReference type="RefSeq" id="WP_198347253.1">
    <property type="nucleotide sequence ID" value="NZ_WRPP01000001.1"/>
</dbReference>
<dbReference type="InterPro" id="IPR025534">
    <property type="entry name" value="DUF4420"/>
</dbReference>
<protein>
    <submittedName>
        <fullName evidence="2">PD-(D/E)XK motif protein</fullName>
    </submittedName>
</protein>
<dbReference type="Proteomes" id="UP000466794">
    <property type="component" value="Unassembled WGS sequence"/>
</dbReference>
<feature type="compositionally biased region" description="Basic and acidic residues" evidence="1">
    <location>
        <begin position="1"/>
        <end position="18"/>
    </location>
</feature>
<feature type="region of interest" description="Disordered" evidence="1">
    <location>
        <begin position="1"/>
        <end position="24"/>
    </location>
</feature>
<dbReference type="Pfam" id="PF14390">
    <property type="entry name" value="DUF4420"/>
    <property type="match status" value="1"/>
</dbReference>
<keyword evidence="3" id="KW-1185">Reference proteome</keyword>
<proteinExistence type="predicted"/>
<evidence type="ECO:0000256" key="1">
    <source>
        <dbReference type="SAM" id="MobiDB-lite"/>
    </source>
</evidence>
<gene>
    <name evidence="2" type="ORF">GPX89_04235</name>
</gene>
<name>A0A7K1UQ36_9NOCA</name>
<dbReference type="AlphaFoldDB" id="A0A7K1UQ36"/>